<organism evidence="1">
    <name type="scientific">hydrothermal vent metagenome</name>
    <dbReference type="NCBI Taxonomy" id="652676"/>
    <lineage>
        <taxon>unclassified sequences</taxon>
        <taxon>metagenomes</taxon>
        <taxon>ecological metagenomes</taxon>
    </lineage>
</organism>
<accession>A0A160V842</accession>
<evidence type="ECO:0000313" key="1">
    <source>
        <dbReference type="EMBL" id="CUV02121.1"/>
    </source>
</evidence>
<reference evidence="1" key="1">
    <citation type="submission" date="2015-10" db="EMBL/GenBank/DDBJ databases">
        <authorList>
            <person name="Gilbert D.G."/>
        </authorList>
    </citation>
    <scope>NUCLEOTIDE SEQUENCE</scope>
</reference>
<dbReference type="AlphaFoldDB" id="A0A160V842"/>
<sequence length="111" mass="12738">MTALDWPITSSPVLDAVPEFYHYEDTGCEVSAACLDCPLPQCKYDDPAWFQRNRRLARDFKIWSAMQQDGLSVEEAAERFSVTVRTIFRIMRRCRDAAVIDQEELAVFAAD</sequence>
<proteinExistence type="predicted"/>
<dbReference type="EMBL" id="FAXA01000191">
    <property type="protein sequence ID" value="CUV02121.1"/>
    <property type="molecule type" value="Genomic_DNA"/>
</dbReference>
<protein>
    <submittedName>
        <fullName evidence="1">Uncharacterized protein</fullName>
    </submittedName>
</protein>
<name>A0A160V842_9ZZZZ</name>
<gene>
    <name evidence="1" type="ORF">MGWOODY_Clf1142</name>
</gene>